<accession>A0A652YU94</accession>
<comment type="caution">
    <text evidence="1">The sequence shown here is derived from an EMBL/GenBank/DDBJ whole genome shotgun (WGS) entry which is preliminary data.</text>
</comment>
<dbReference type="SMART" id="SM01012">
    <property type="entry name" value="ANTAR"/>
    <property type="match status" value="1"/>
</dbReference>
<sequence length="270" mass="29097">MTPPHADICHGTGYSAGTFVLPARLRATTDALRSLYAQPDKHTDDGHFLEQICNHAVDIIDSAHHAGITVAESDSTHRTVAATDELVHSVDELQFQLGVGPAVESAHASCVVHAHSSEANRRWPQFAGEARRAGVSSFLSAPLPGQGQPLGTLNLYSRDQYGFTDADAAIIELFALTAYFALRSSHRLELARARTRDLELALESRGVIEQAKGIIMGTRHVTADDAFSLLIQESQTSNIKLRVVAQQHIAAAINPSQANADTHDTRPSAN</sequence>
<protein>
    <submittedName>
        <fullName evidence="1">GAF domain-containing protein</fullName>
    </submittedName>
</protein>
<reference evidence="1" key="1">
    <citation type="submission" date="2019-07" db="EMBL/GenBank/DDBJ databases">
        <title>Genomic Encyclopedia of Type Strains, Phase IV (KMG-IV): sequencing the most valuable type-strain genomes for metagenomic binning, comparative biology and taxonomic classification.</title>
        <authorList>
            <person name="Goeker M."/>
        </authorList>
    </citation>
    <scope>NUCLEOTIDE SEQUENCE</scope>
    <source>
        <strain evidence="1">DSM 44596</strain>
    </source>
</reference>
<dbReference type="AlphaFoldDB" id="A0A652YU94"/>
<dbReference type="Gene3D" id="1.10.10.10">
    <property type="entry name" value="Winged helix-like DNA-binding domain superfamily/Winged helix DNA-binding domain"/>
    <property type="match status" value="1"/>
</dbReference>
<organism evidence="1">
    <name type="scientific">Nocardia globerula</name>
    <dbReference type="NCBI Taxonomy" id="1818"/>
    <lineage>
        <taxon>Bacteria</taxon>
        <taxon>Bacillati</taxon>
        <taxon>Actinomycetota</taxon>
        <taxon>Actinomycetes</taxon>
        <taxon>Mycobacteriales</taxon>
        <taxon>Nocardiaceae</taxon>
        <taxon>Nocardia</taxon>
    </lineage>
</organism>
<proteinExistence type="predicted"/>
<gene>
    <name evidence="1" type="ORF">FNL38_102814</name>
</gene>
<dbReference type="InterPro" id="IPR036388">
    <property type="entry name" value="WH-like_DNA-bd_sf"/>
</dbReference>
<dbReference type="SUPFAM" id="SSF55781">
    <property type="entry name" value="GAF domain-like"/>
    <property type="match status" value="1"/>
</dbReference>
<dbReference type="Pfam" id="PF13185">
    <property type="entry name" value="GAF_2"/>
    <property type="match status" value="1"/>
</dbReference>
<dbReference type="GO" id="GO:0003723">
    <property type="term" value="F:RNA binding"/>
    <property type="evidence" value="ECO:0007669"/>
    <property type="project" value="InterPro"/>
</dbReference>
<dbReference type="InterPro" id="IPR003018">
    <property type="entry name" value="GAF"/>
</dbReference>
<name>A0A652YU94_NOCGL</name>
<dbReference type="Pfam" id="PF03861">
    <property type="entry name" value="ANTAR"/>
    <property type="match status" value="1"/>
</dbReference>
<dbReference type="InterPro" id="IPR005561">
    <property type="entry name" value="ANTAR"/>
</dbReference>
<dbReference type="InterPro" id="IPR029016">
    <property type="entry name" value="GAF-like_dom_sf"/>
</dbReference>
<dbReference type="SMART" id="SM00065">
    <property type="entry name" value="GAF"/>
    <property type="match status" value="1"/>
</dbReference>
<dbReference type="PROSITE" id="PS50921">
    <property type="entry name" value="ANTAR"/>
    <property type="match status" value="1"/>
</dbReference>
<dbReference type="EMBL" id="VNIQ01000002">
    <property type="protein sequence ID" value="TYQ06671.1"/>
    <property type="molecule type" value="Genomic_DNA"/>
</dbReference>
<evidence type="ECO:0000313" key="1">
    <source>
        <dbReference type="EMBL" id="TYQ06671.1"/>
    </source>
</evidence>
<dbReference type="Gene3D" id="3.30.450.40">
    <property type="match status" value="1"/>
</dbReference>